<evidence type="ECO:0000256" key="3">
    <source>
        <dbReference type="SAM" id="MobiDB-lite"/>
    </source>
</evidence>
<reference evidence="4 5" key="1">
    <citation type="journal article" date="2022" name="Nat. Plants">
        <title>Genomes of leafy and leafless Platanthera orchids illuminate the evolution of mycoheterotrophy.</title>
        <authorList>
            <person name="Li M.H."/>
            <person name="Liu K.W."/>
            <person name="Li Z."/>
            <person name="Lu H.C."/>
            <person name="Ye Q.L."/>
            <person name="Zhang D."/>
            <person name="Wang J.Y."/>
            <person name="Li Y.F."/>
            <person name="Zhong Z.M."/>
            <person name="Liu X."/>
            <person name="Yu X."/>
            <person name="Liu D.K."/>
            <person name="Tu X.D."/>
            <person name="Liu B."/>
            <person name="Hao Y."/>
            <person name="Liao X.Y."/>
            <person name="Jiang Y.T."/>
            <person name="Sun W.H."/>
            <person name="Chen J."/>
            <person name="Chen Y.Q."/>
            <person name="Ai Y."/>
            <person name="Zhai J.W."/>
            <person name="Wu S.S."/>
            <person name="Zhou Z."/>
            <person name="Hsiao Y.Y."/>
            <person name="Wu W.L."/>
            <person name="Chen Y.Y."/>
            <person name="Lin Y.F."/>
            <person name="Hsu J.L."/>
            <person name="Li C.Y."/>
            <person name="Wang Z.W."/>
            <person name="Zhao X."/>
            <person name="Zhong W.Y."/>
            <person name="Ma X.K."/>
            <person name="Ma L."/>
            <person name="Huang J."/>
            <person name="Chen G.Z."/>
            <person name="Huang M.Z."/>
            <person name="Huang L."/>
            <person name="Peng D.H."/>
            <person name="Luo Y.B."/>
            <person name="Zou S.Q."/>
            <person name="Chen S.P."/>
            <person name="Lan S."/>
            <person name="Tsai W.C."/>
            <person name="Van de Peer Y."/>
            <person name="Liu Z.J."/>
        </authorList>
    </citation>
    <scope>NUCLEOTIDE SEQUENCE [LARGE SCALE GENOMIC DNA]</scope>
    <source>
        <strain evidence="4">Lor287</strain>
    </source>
</reference>
<dbReference type="Proteomes" id="UP001418222">
    <property type="component" value="Unassembled WGS sequence"/>
</dbReference>
<comment type="subcellular location">
    <subcellularLocation>
        <location evidence="1">Nucleus</location>
    </subcellularLocation>
</comment>
<name>A0AAP0AUA2_9ASPA</name>
<dbReference type="AlphaFoldDB" id="A0AAP0AUA2"/>
<keyword evidence="2" id="KW-0539">Nucleus</keyword>
<proteinExistence type="predicted"/>
<feature type="region of interest" description="Disordered" evidence="3">
    <location>
        <begin position="1"/>
        <end position="25"/>
    </location>
</feature>
<protein>
    <submittedName>
        <fullName evidence="4">Transcription factor bHLH110</fullName>
    </submittedName>
</protein>
<keyword evidence="5" id="KW-1185">Reference proteome</keyword>
<dbReference type="PANTHER" id="PTHR16223">
    <property type="entry name" value="TRANSCRIPTION FACTOR BHLH83-RELATED"/>
    <property type="match status" value="1"/>
</dbReference>
<dbReference type="GO" id="GO:0000978">
    <property type="term" value="F:RNA polymerase II cis-regulatory region sequence-specific DNA binding"/>
    <property type="evidence" value="ECO:0007669"/>
    <property type="project" value="TreeGrafter"/>
</dbReference>
<organism evidence="4 5">
    <name type="scientific">Platanthera zijinensis</name>
    <dbReference type="NCBI Taxonomy" id="2320716"/>
    <lineage>
        <taxon>Eukaryota</taxon>
        <taxon>Viridiplantae</taxon>
        <taxon>Streptophyta</taxon>
        <taxon>Embryophyta</taxon>
        <taxon>Tracheophyta</taxon>
        <taxon>Spermatophyta</taxon>
        <taxon>Magnoliopsida</taxon>
        <taxon>Liliopsida</taxon>
        <taxon>Asparagales</taxon>
        <taxon>Orchidaceae</taxon>
        <taxon>Orchidoideae</taxon>
        <taxon>Orchideae</taxon>
        <taxon>Orchidinae</taxon>
        <taxon>Platanthera</taxon>
    </lineage>
</organism>
<dbReference type="PANTHER" id="PTHR16223:SF56">
    <property type="entry name" value="TRANSCRIPTION FACTOR BHLH110"/>
    <property type="match status" value="1"/>
</dbReference>
<sequence length="271" mass="29711">MPAPALMRRKPSRPPMGGSMSRKEKLGDRIAALQQLVAPFGKVSADKREEAKPNLRTRGLCLVPLSCTSYVTGDNVVWSPPNYSCPSTLIKAYLAEALAQSRRPRLFQTRILPQPARILPQSHHKIPAVSARWTSSYLGSPPFRNPPHRPLCKVRAVSSALQLPRRPLAGSFALQMKMALLVQLEENDHNHPRPLHSSLEGFRGVRARPCGLGRSCCWRTWTSLPLLLSELALGYASTNAESTESAPGHAVWDLSGASLAAGGLGRVRPYY</sequence>
<comment type="caution">
    <text evidence="4">The sequence shown here is derived from an EMBL/GenBank/DDBJ whole genome shotgun (WGS) entry which is preliminary data.</text>
</comment>
<dbReference type="EMBL" id="JBBWWQ010000021">
    <property type="protein sequence ID" value="KAK8914663.1"/>
    <property type="molecule type" value="Genomic_DNA"/>
</dbReference>
<dbReference type="GO" id="GO:0005634">
    <property type="term" value="C:nucleus"/>
    <property type="evidence" value="ECO:0007669"/>
    <property type="project" value="UniProtKB-SubCell"/>
</dbReference>
<evidence type="ECO:0000313" key="4">
    <source>
        <dbReference type="EMBL" id="KAK8914663.1"/>
    </source>
</evidence>
<accession>A0AAP0AUA2</accession>
<evidence type="ECO:0000313" key="5">
    <source>
        <dbReference type="Proteomes" id="UP001418222"/>
    </source>
</evidence>
<dbReference type="GO" id="GO:0000981">
    <property type="term" value="F:DNA-binding transcription factor activity, RNA polymerase II-specific"/>
    <property type="evidence" value="ECO:0007669"/>
    <property type="project" value="TreeGrafter"/>
</dbReference>
<gene>
    <name evidence="4" type="primary">BHLH110</name>
    <name evidence="4" type="ORF">KSP39_PZI023634</name>
</gene>
<evidence type="ECO:0000256" key="2">
    <source>
        <dbReference type="ARBA" id="ARBA00023242"/>
    </source>
</evidence>
<evidence type="ECO:0000256" key="1">
    <source>
        <dbReference type="ARBA" id="ARBA00004123"/>
    </source>
</evidence>
<dbReference type="InterPro" id="IPR045843">
    <property type="entry name" value="IND-like"/>
</dbReference>